<accession>G7KPX3</accession>
<feature type="compositionally biased region" description="Basic and acidic residues" evidence="1">
    <location>
        <begin position="45"/>
        <end position="55"/>
    </location>
</feature>
<sequence length="127" mass="14545">MVNIDGKKLTWIPTTPVKPSVSKSVVFYNFRDPHARQKRTSQNDLAKKLEKDETQQNKYISDNFDNIVESVNVDLSLPSKENHKPNEGNNNLNKTPGKDPWRKKHRLKVIIEGNSKRTLKIATPKPA</sequence>
<reference evidence="2 4" key="1">
    <citation type="journal article" date="2011" name="Nature">
        <title>The Medicago genome provides insight into the evolution of rhizobial symbioses.</title>
        <authorList>
            <person name="Young N.D."/>
            <person name="Debelle F."/>
            <person name="Oldroyd G.E."/>
            <person name="Geurts R."/>
            <person name="Cannon S.B."/>
            <person name="Udvardi M.K."/>
            <person name="Benedito V.A."/>
            <person name="Mayer K.F."/>
            <person name="Gouzy J."/>
            <person name="Schoof H."/>
            <person name="Van de Peer Y."/>
            <person name="Proost S."/>
            <person name="Cook D.R."/>
            <person name="Meyers B.C."/>
            <person name="Spannagl M."/>
            <person name="Cheung F."/>
            <person name="De Mita S."/>
            <person name="Krishnakumar V."/>
            <person name="Gundlach H."/>
            <person name="Zhou S."/>
            <person name="Mudge J."/>
            <person name="Bharti A.K."/>
            <person name="Murray J.D."/>
            <person name="Naoumkina M.A."/>
            <person name="Rosen B."/>
            <person name="Silverstein K.A."/>
            <person name="Tang H."/>
            <person name="Rombauts S."/>
            <person name="Zhao P.X."/>
            <person name="Zhou P."/>
            <person name="Barbe V."/>
            <person name="Bardou P."/>
            <person name="Bechner M."/>
            <person name="Bellec A."/>
            <person name="Berger A."/>
            <person name="Berges H."/>
            <person name="Bidwell S."/>
            <person name="Bisseling T."/>
            <person name="Choisne N."/>
            <person name="Couloux A."/>
            <person name="Denny R."/>
            <person name="Deshpande S."/>
            <person name="Dai X."/>
            <person name="Doyle J.J."/>
            <person name="Dudez A.M."/>
            <person name="Farmer A.D."/>
            <person name="Fouteau S."/>
            <person name="Franken C."/>
            <person name="Gibelin C."/>
            <person name="Gish J."/>
            <person name="Goldstein S."/>
            <person name="Gonzalez A.J."/>
            <person name="Green P.J."/>
            <person name="Hallab A."/>
            <person name="Hartog M."/>
            <person name="Hua A."/>
            <person name="Humphray S.J."/>
            <person name="Jeong D.H."/>
            <person name="Jing Y."/>
            <person name="Jocker A."/>
            <person name="Kenton S.M."/>
            <person name="Kim D.J."/>
            <person name="Klee K."/>
            <person name="Lai H."/>
            <person name="Lang C."/>
            <person name="Lin S."/>
            <person name="Macmil S.L."/>
            <person name="Magdelenat G."/>
            <person name="Matthews L."/>
            <person name="McCorrison J."/>
            <person name="Monaghan E.L."/>
            <person name="Mun J.H."/>
            <person name="Najar F.Z."/>
            <person name="Nicholson C."/>
            <person name="Noirot C."/>
            <person name="O'Bleness M."/>
            <person name="Paule C.R."/>
            <person name="Poulain J."/>
            <person name="Prion F."/>
            <person name="Qin B."/>
            <person name="Qu C."/>
            <person name="Retzel E.F."/>
            <person name="Riddle C."/>
            <person name="Sallet E."/>
            <person name="Samain S."/>
            <person name="Samson N."/>
            <person name="Sanders I."/>
            <person name="Saurat O."/>
            <person name="Scarpelli C."/>
            <person name="Schiex T."/>
            <person name="Segurens B."/>
            <person name="Severin A.J."/>
            <person name="Sherrier D.J."/>
            <person name="Shi R."/>
            <person name="Sims S."/>
            <person name="Singer S.R."/>
            <person name="Sinharoy S."/>
            <person name="Sterck L."/>
            <person name="Viollet A."/>
            <person name="Wang B.B."/>
            <person name="Wang K."/>
            <person name="Wang M."/>
            <person name="Wang X."/>
            <person name="Warfsmann J."/>
            <person name="Weissenbach J."/>
            <person name="White D.D."/>
            <person name="White J.D."/>
            <person name="Wiley G.B."/>
            <person name="Wincker P."/>
            <person name="Xing Y."/>
            <person name="Yang L."/>
            <person name="Yao Z."/>
            <person name="Ying F."/>
            <person name="Zhai J."/>
            <person name="Zhou L."/>
            <person name="Zuber A."/>
            <person name="Denarie J."/>
            <person name="Dixon R.A."/>
            <person name="May G.D."/>
            <person name="Schwartz D.C."/>
            <person name="Rogers J."/>
            <person name="Quetier F."/>
            <person name="Town C.D."/>
            <person name="Roe B.A."/>
        </authorList>
    </citation>
    <scope>NUCLEOTIDE SEQUENCE [LARGE SCALE GENOMIC DNA]</scope>
    <source>
        <strain evidence="2">A17</strain>
        <strain evidence="3 4">cv. Jemalong A17</strain>
    </source>
</reference>
<evidence type="ECO:0000256" key="1">
    <source>
        <dbReference type="SAM" id="MobiDB-lite"/>
    </source>
</evidence>
<evidence type="ECO:0000313" key="3">
    <source>
        <dbReference type="EnsemblPlants" id="AES76905"/>
    </source>
</evidence>
<reference evidence="2 4" key="2">
    <citation type="journal article" date="2014" name="BMC Genomics">
        <title>An improved genome release (version Mt4.0) for the model legume Medicago truncatula.</title>
        <authorList>
            <person name="Tang H."/>
            <person name="Krishnakumar V."/>
            <person name="Bidwell S."/>
            <person name="Rosen B."/>
            <person name="Chan A."/>
            <person name="Zhou S."/>
            <person name="Gentzbittel L."/>
            <person name="Childs K.L."/>
            <person name="Yandell M."/>
            <person name="Gundlach H."/>
            <person name="Mayer K.F."/>
            <person name="Schwartz D.C."/>
            <person name="Town C.D."/>
        </authorList>
    </citation>
    <scope>GENOME REANNOTATION</scope>
    <source>
        <strain evidence="3 4">cv. Jemalong A17</strain>
    </source>
</reference>
<dbReference type="HOGENOM" id="CLU_1973822_0_0_1"/>
<dbReference type="AlphaFoldDB" id="G7KPX3"/>
<reference evidence="3" key="3">
    <citation type="submission" date="2015-04" db="UniProtKB">
        <authorList>
            <consortium name="EnsemblPlants"/>
        </authorList>
    </citation>
    <scope>IDENTIFICATION</scope>
    <source>
        <strain evidence="3">cv. Jemalong A17</strain>
    </source>
</reference>
<dbReference type="Proteomes" id="UP000002051">
    <property type="component" value="Chromosome 6"/>
</dbReference>
<evidence type="ECO:0000313" key="2">
    <source>
        <dbReference type="EMBL" id="AES76905.1"/>
    </source>
</evidence>
<evidence type="ECO:0000313" key="4">
    <source>
        <dbReference type="Proteomes" id="UP000002051"/>
    </source>
</evidence>
<dbReference type="EMBL" id="CM001222">
    <property type="protein sequence ID" value="AES76905.1"/>
    <property type="molecule type" value="Genomic_DNA"/>
</dbReference>
<protein>
    <submittedName>
        <fullName evidence="2 3">Uncharacterized protein</fullName>
    </submittedName>
</protein>
<dbReference type="EnsemblPlants" id="AES76905">
    <property type="protein sequence ID" value="AES76905"/>
    <property type="gene ID" value="MTR_6g088650"/>
</dbReference>
<dbReference type="PaxDb" id="3880-AES76905"/>
<gene>
    <name evidence="2" type="ordered locus">MTR_6g088650</name>
</gene>
<proteinExistence type="predicted"/>
<feature type="region of interest" description="Disordered" evidence="1">
    <location>
        <begin position="77"/>
        <end position="104"/>
    </location>
</feature>
<feature type="region of interest" description="Disordered" evidence="1">
    <location>
        <begin position="36"/>
        <end position="56"/>
    </location>
</feature>
<organism evidence="2 4">
    <name type="scientific">Medicago truncatula</name>
    <name type="common">Barrel medic</name>
    <name type="synonym">Medicago tribuloides</name>
    <dbReference type="NCBI Taxonomy" id="3880"/>
    <lineage>
        <taxon>Eukaryota</taxon>
        <taxon>Viridiplantae</taxon>
        <taxon>Streptophyta</taxon>
        <taxon>Embryophyta</taxon>
        <taxon>Tracheophyta</taxon>
        <taxon>Spermatophyta</taxon>
        <taxon>Magnoliopsida</taxon>
        <taxon>eudicotyledons</taxon>
        <taxon>Gunneridae</taxon>
        <taxon>Pentapetalae</taxon>
        <taxon>rosids</taxon>
        <taxon>fabids</taxon>
        <taxon>Fabales</taxon>
        <taxon>Fabaceae</taxon>
        <taxon>Papilionoideae</taxon>
        <taxon>50 kb inversion clade</taxon>
        <taxon>NPAAA clade</taxon>
        <taxon>Hologalegina</taxon>
        <taxon>IRL clade</taxon>
        <taxon>Trifolieae</taxon>
        <taxon>Medicago</taxon>
    </lineage>
</organism>
<keyword evidence="4" id="KW-1185">Reference proteome</keyword>
<name>G7KPX3_MEDTR</name>